<accession>A0A844G2L6</accession>
<feature type="signal peptide" evidence="1">
    <location>
        <begin position="1"/>
        <end position="23"/>
    </location>
</feature>
<dbReference type="EMBL" id="VUNS01000008">
    <property type="protein sequence ID" value="MST97204.1"/>
    <property type="molecule type" value="Genomic_DNA"/>
</dbReference>
<reference evidence="2 3" key="1">
    <citation type="submission" date="2019-08" db="EMBL/GenBank/DDBJ databases">
        <title>In-depth cultivation of the pig gut microbiome towards novel bacterial diversity and tailored functional studies.</title>
        <authorList>
            <person name="Wylensek D."/>
            <person name="Hitch T.C.A."/>
            <person name="Clavel T."/>
        </authorList>
    </citation>
    <scope>NUCLEOTIDE SEQUENCE [LARGE SCALE GENOMIC DNA]</scope>
    <source>
        <strain evidence="2 3">BBE-744-WT-12</strain>
    </source>
</reference>
<proteinExistence type="predicted"/>
<comment type="caution">
    <text evidence="2">The sequence shown here is derived from an EMBL/GenBank/DDBJ whole genome shotgun (WGS) entry which is preliminary data.</text>
</comment>
<organism evidence="2 3">
    <name type="scientific">Victivallis lenta</name>
    <dbReference type="NCBI Taxonomy" id="2606640"/>
    <lineage>
        <taxon>Bacteria</taxon>
        <taxon>Pseudomonadati</taxon>
        <taxon>Lentisphaerota</taxon>
        <taxon>Lentisphaeria</taxon>
        <taxon>Victivallales</taxon>
        <taxon>Victivallaceae</taxon>
        <taxon>Victivallis</taxon>
    </lineage>
</organism>
<protein>
    <submittedName>
        <fullName evidence="2">Uncharacterized protein</fullName>
    </submittedName>
</protein>
<evidence type="ECO:0000313" key="3">
    <source>
        <dbReference type="Proteomes" id="UP000435649"/>
    </source>
</evidence>
<gene>
    <name evidence="2" type="ORF">FYJ85_09125</name>
</gene>
<dbReference type="RefSeq" id="WP_154418084.1">
    <property type="nucleotide sequence ID" value="NZ_CALXOB010000020.1"/>
</dbReference>
<keyword evidence="3" id="KW-1185">Reference proteome</keyword>
<dbReference type="Proteomes" id="UP000435649">
    <property type="component" value="Unassembled WGS sequence"/>
</dbReference>
<evidence type="ECO:0000313" key="2">
    <source>
        <dbReference type="EMBL" id="MST97204.1"/>
    </source>
</evidence>
<keyword evidence="1" id="KW-0732">Signal</keyword>
<name>A0A844G2L6_9BACT</name>
<evidence type="ECO:0000256" key="1">
    <source>
        <dbReference type="SAM" id="SignalP"/>
    </source>
</evidence>
<dbReference type="AlphaFoldDB" id="A0A844G2L6"/>
<sequence>MNKSLKVMLLAGVLAAGAFGAEARDRGPGDGVQITRAIVGGIVQVLSPRPCRPMPPPPPPNWCPPPPPRHHCRRPRFDRPPRPAVIERTVIIERPHGGRR</sequence>
<feature type="chain" id="PRO_5032303338" evidence="1">
    <location>
        <begin position="24"/>
        <end position="100"/>
    </location>
</feature>